<dbReference type="InterPro" id="IPR001387">
    <property type="entry name" value="Cro/C1-type_HTH"/>
</dbReference>
<protein>
    <recommendedName>
        <fullName evidence="1">HTH cro/C1-type domain-containing protein</fullName>
    </recommendedName>
</protein>
<accession>A0A2G3EB61</accession>
<evidence type="ECO:0000259" key="1">
    <source>
        <dbReference type="PROSITE" id="PS50943"/>
    </source>
</evidence>
<feature type="domain" description="HTH cro/C1-type" evidence="1">
    <location>
        <begin position="61"/>
        <end position="116"/>
    </location>
</feature>
<dbReference type="SUPFAM" id="SSF47413">
    <property type="entry name" value="lambda repressor-like DNA-binding domains"/>
    <property type="match status" value="1"/>
</dbReference>
<dbReference type="EMBL" id="PDYH01000019">
    <property type="protein sequence ID" value="PHU40457.1"/>
    <property type="molecule type" value="Genomic_DNA"/>
</dbReference>
<gene>
    <name evidence="2" type="ORF">CSX00_06100</name>
</gene>
<proteinExistence type="predicted"/>
<organism evidence="2 3">
    <name type="scientific">Pseudobutyrivibrio ruminis</name>
    <dbReference type="NCBI Taxonomy" id="46206"/>
    <lineage>
        <taxon>Bacteria</taxon>
        <taxon>Bacillati</taxon>
        <taxon>Bacillota</taxon>
        <taxon>Clostridia</taxon>
        <taxon>Lachnospirales</taxon>
        <taxon>Lachnospiraceae</taxon>
        <taxon>Pseudobutyrivibrio</taxon>
    </lineage>
</organism>
<dbReference type="PROSITE" id="PS50943">
    <property type="entry name" value="HTH_CROC1"/>
    <property type="match status" value="1"/>
</dbReference>
<dbReference type="Proteomes" id="UP000224317">
    <property type="component" value="Unassembled WGS sequence"/>
</dbReference>
<dbReference type="InterPro" id="IPR010982">
    <property type="entry name" value="Lambda_DNA-bd_dom_sf"/>
</dbReference>
<name>A0A2G3EB61_9FIRM</name>
<comment type="caution">
    <text evidence="2">The sequence shown here is derived from an EMBL/GenBank/DDBJ whole genome shotgun (WGS) entry which is preliminary data.</text>
</comment>
<dbReference type="AlphaFoldDB" id="A0A2G3EB61"/>
<reference evidence="2" key="1">
    <citation type="submission" date="2017-10" db="EMBL/GenBank/DDBJ databases">
        <title>Resolving the taxonomy of Roseburia spp., Eubacterium rectale and Agathobacter spp. through phylogenomic analysis.</title>
        <authorList>
            <person name="Sheridan P.O."/>
            <person name="Walker A.W."/>
            <person name="Duncan S.H."/>
            <person name="Scott K.P."/>
            <person name="Toole P.W.O."/>
            <person name="Luis P."/>
            <person name="Flint H.J."/>
        </authorList>
    </citation>
    <scope>NUCLEOTIDE SEQUENCE [LARGE SCALE GENOMIC DNA]</scope>
    <source>
        <strain evidence="2">JK10</strain>
    </source>
</reference>
<dbReference type="SMART" id="SM00530">
    <property type="entry name" value="HTH_XRE"/>
    <property type="match status" value="1"/>
</dbReference>
<evidence type="ECO:0000313" key="2">
    <source>
        <dbReference type="EMBL" id="PHU40457.1"/>
    </source>
</evidence>
<dbReference type="Gene3D" id="1.10.260.40">
    <property type="entry name" value="lambda repressor-like DNA-binding domains"/>
    <property type="match status" value="1"/>
</dbReference>
<dbReference type="Pfam" id="PF01381">
    <property type="entry name" value="HTH_3"/>
    <property type="match status" value="1"/>
</dbReference>
<dbReference type="CDD" id="cd00093">
    <property type="entry name" value="HTH_XRE"/>
    <property type="match status" value="1"/>
</dbReference>
<dbReference type="GO" id="GO:0003677">
    <property type="term" value="F:DNA binding"/>
    <property type="evidence" value="ECO:0007669"/>
    <property type="project" value="InterPro"/>
</dbReference>
<keyword evidence="3" id="KW-1185">Reference proteome</keyword>
<evidence type="ECO:0000313" key="3">
    <source>
        <dbReference type="Proteomes" id="UP000224317"/>
    </source>
</evidence>
<sequence>MIIPKIGDLSRISKMMEKFTFLEKFHARGIMGCLMLELLKLYATTREIKTMKCQLTSQEKLKDLRNERKLKLVEVAEATGISKSTIGNYESDDFKEQQISILTELANFYNVPLAYLIGLTDNREEADGVISDLHLDDETVEILKSRRINNRLLCEIIKHPAFANLMSDIEIYVDNLAGNWIHNLNRYVSYVRDKIKSRSNISDDDISMQTLANSLIDDDNYFGDLIESDIKAIAKDIRNDHKKDWDTGDEEQVTDKLFDQMDELIEEYKKEKASIEDIMEQEDFPKDDGMTTLEKAEVTRLSNIWDINFKKLSANEVQVLMYLVRKASKNPIFRQPTNGRRKR</sequence>